<feature type="signal peptide" evidence="10">
    <location>
        <begin position="1"/>
        <end position="22"/>
    </location>
</feature>
<dbReference type="PANTHER" id="PTHR22897">
    <property type="entry name" value="QUIESCIN Q6-RELATED SULFHYDRYL OXIDASE"/>
    <property type="match status" value="1"/>
</dbReference>
<dbReference type="InterPro" id="IPR039798">
    <property type="entry name" value="Sulfhydryl_oxidase"/>
</dbReference>
<dbReference type="PANTHER" id="PTHR22897:SF8">
    <property type="entry name" value="SULFHYDRYL OXIDASE"/>
    <property type="match status" value="1"/>
</dbReference>
<evidence type="ECO:0000256" key="7">
    <source>
        <dbReference type="PROSITE-ProRule" id="PRU00042"/>
    </source>
</evidence>
<evidence type="ECO:0000313" key="13">
    <source>
        <dbReference type="EMBL" id="KAI1729153.1"/>
    </source>
</evidence>
<keyword evidence="3 10" id="KW-0732">Signal</keyword>
<dbReference type="InterPro" id="IPR013087">
    <property type="entry name" value="Znf_C2H2_type"/>
</dbReference>
<reference evidence="13" key="1">
    <citation type="submission" date="2022-01" db="EMBL/GenBank/DDBJ databases">
        <title>Genome Sequence Resource for Two Populations of Ditylenchus destructor, the Migratory Endoparasitic Phytonematode.</title>
        <authorList>
            <person name="Zhang H."/>
            <person name="Lin R."/>
            <person name="Xie B."/>
        </authorList>
    </citation>
    <scope>NUCLEOTIDE SEQUENCE</scope>
    <source>
        <strain evidence="13">BazhouSP</strain>
    </source>
</reference>
<comment type="catalytic activity">
    <reaction evidence="8">
        <text>2 R'C(R)SH + O2 = R'C(R)S-S(R)CR' + H2O2</text>
        <dbReference type="Rhea" id="RHEA:17357"/>
        <dbReference type="ChEBI" id="CHEBI:15379"/>
        <dbReference type="ChEBI" id="CHEBI:16240"/>
        <dbReference type="ChEBI" id="CHEBI:16520"/>
        <dbReference type="ChEBI" id="CHEBI:17412"/>
        <dbReference type="EC" id="1.8.3.2"/>
    </reaction>
</comment>
<feature type="domain" description="C2H2-type" evidence="11">
    <location>
        <begin position="438"/>
        <end position="466"/>
    </location>
</feature>
<dbReference type="GO" id="GO:0000139">
    <property type="term" value="C:Golgi membrane"/>
    <property type="evidence" value="ECO:0007669"/>
    <property type="project" value="TreeGrafter"/>
</dbReference>
<evidence type="ECO:0000256" key="2">
    <source>
        <dbReference type="ARBA" id="ARBA00022630"/>
    </source>
</evidence>
<accession>A0AAD4RB60</accession>
<dbReference type="Gene3D" id="1.20.120.310">
    <property type="entry name" value="ERV/ALR sulfhydryl oxidase domain"/>
    <property type="match status" value="1"/>
</dbReference>
<evidence type="ECO:0000256" key="10">
    <source>
        <dbReference type="SAM" id="SignalP"/>
    </source>
</evidence>
<keyword evidence="2 8" id="KW-0285">Flavoprotein</keyword>
<dbReference type="PROSITE" id="PS50157">
    <property type="entry name" value="ZINC_FINGER_C2H2_2"/>
    <property type="match status" value="1"/>
</dbReference>
<proteinExistence type="predicted"/>
<evidence type="ECO:0000256" key="5">
    <source>
        <dbReference type="ARBA" id="ARBA00023002"/>
    </source>
</evidence>
<protein>
    <recommendedName>
        <fullName evidence="8">Sulfhydryl oxidase</fullName>
        <ecNumber evidence="8">1.8.3.2</ecNumber>
    </recommendedName>
</protein>
<dbReference type="PROSITE" id="PS51324">
    <property type="entry name" value="ERV_ALR"/>
    <property type="match status" value="1"/>
</dbReference>
<dbReference type="Proteomes" id="UP001201812">
    <property type="component" value="Unassembled WGS sequence"/>
</dbReference>
<evidence type="ECO:0000256" key="8">
    <source>
        <dbReference type="RuleBase" id="RU371123"/>
    </source>
</evidence>
<comment type="caution">
    <text evidence="13">The sequence shown here is derived from an EMBL/GenBank/DDBJ whole genome shotgun (WGS) entry which is preliminary data.</text>
</comment>
<dbReference type="GO" id="GO:0016971">
    <property type="term" value="F:flavin-dependent sulfhydryl oxidase activity"/>
    <property type="evidence" value="ECO:0007669"/>
    <property type="project" value="InterPro"/>
</dbReference>
<keyword evidence="14" id="KW-1185">Reference proteome</keyword>
<feature type="chain" id="PRO_5041924713" description="Sulfhydryl oxidase" evidence="10">
    <location>
        <begin position="23"/>
        <end position="520"/>
    </location>
</feature>
<dbReference type="InterPro" id="IPR036236">
    <property type="entry name" value="Znf_C2H2_sf"/>
</dbReference>
<dbReference type="Gene3D" id="3.30.160.60">
    <property type="entry name" value="Classic Zinc Finger"/>
    <property type="match status" value="1"/>
</dbReference>
<dbReference type="GO" id="GO:0003756">
    <property type="term" value="F:protein disulfide isomerase activity"/>
    <property type="evidence" value="ECO:0007669"/>
    <property type="project" value="TreeGrafter"/>
</dbReference>
<evidence type="ECO:0000256" key="4">
    <source>
        <dbReference type="ARBA" id="ARBA00022827"/>
    </source>
</evidence>
<comment type="cofactor">
    <cofactor evidence="1 8">
        <name>FAD</name>
        <dbReference type="ChEBI" id="CHEBI:57692"/>
    </cofactor>
</comment>
<dbReference type="AlphaFoldDB" id="A0AAD4RB60"/>
<evidence type="ECO:0000256" key="6">
    <source>
        <dbReference type="ARBA" id="ARBA00023157"/>
    </source>
</evidence>
<feature type="domain" description="ERV/ALR sulfhydryl oxidase" evidence="12">
    <location>
        <begin position="260"/>
        <end position="374"/>
    </location>
</feature>
<dbReference type="GO" id="GO:0008270">
    <property type="term" value="F:zinc ion binding"/>
    <property type="evidence" value="ECO:0007669"/>
    <property type="project" value="UniProtKB-KW"/>
</dbReference>
<dbReference type="SUPFAM" id="SSF69000">
    <property type="entry name" value="FAD-dependent thiol oxidase"/>
    <property type="match status" value="1"/>
</dbReference>
<dbReference type="InterPro" id="IPR017905">
    <property type="entry name" value="ERV/ALR_sulphydryl_oxidase"/>
</dbReference>
<keyword evidence="7" id="KW-0479">Metal-binding</keyword>
<evidence type="ECO:0000256" key="1">
    <source>
        <dbReference type="ARBA" id="ARBA00001974"/>
    </source>
</evidence>
<keyword evidence="7" id="KW-0863">Zinc-finger</keyword>
<name>A0AAD4RB60_9BILA</name>
<evidence type="ECO:0000259" key="12">
    <source>
        <dbReference type="PROSITE" id="PS51324"/>
    </source>
</evidence>
<keyword evidence="7" id="KW-0862">Zinc</keyword>
<dbReference type="GO" id="GO:0006457">
    <property type="term" value="P:protein folding"/>
    <property type="evidence" value="ECO:0007669"/>
    <property type="project" value="TreeGrafter"/>
</dbReference>
<keyword evidence="6" id="KW-1015">Disulfide bond</keyword>
<dbReference type="PROSITE" id="PS00028">
    <property type="entry name" value="ZINC_FINGER_C2H2_1"/>
    <property type="match status" value="1"/>
</dbReference>
<dbReference type="EC" id="1.8.3.2" evidence="8"/>
<dbReference type="SUPFAM" id="SSF57667">
    <property type="entry name" value="beta-beta-alpha zinc fingers"/>
    <property type="match status" value="1"/>
</dbReference>
<keyword evidence="4 8" id="KW-0274">FAD</keyword>
<evidence type="ECO:0000313" key="14">
    <source>
        <dbReference type="Proteomes" id="UP001201812"/>
    </source>
</evidence>
<evidence type="ECO:0000256" key="3">
    <source>
        <dbReference type="ARBA" id="ARBA00022729"/>
    </source>
</evidence>
<keyword evidence="5 8" id="KW-0560">Oxidoreductase</keyword>
<dbReference type="Pfam" id="PF04777">
    <property type="entry name" value="Evr1_Alr"/>
    <property type="match status" value="1"/>
</dbReference>
<sequence>MYSSPIILSLHLMLFFVRNNLADNHNPPSQLSDTISKIDHIKNEEEEEEKVALEKLKELQTLTPNSKTRAKWALSHWVLDRRLAGLAKESGEKQKPTENPADYYPAEVDMLKAAHLMLLRRIGFQPISGDRLTSLKDFIDLLIENLPENTEWNLNGTSALSSDAAGTEHDVRPSYPLEKTRTAIEFLKKLRAAIPGLIKTIKDDKTKPKEERKEDGNEGNKEEKKEISLADWRDKYIELATNKYTSELDAAKWDHCITHGDTGIPRDYLCGVWTLLHVLTVNFYKKHKHKTLEPEARLKPLHVIRAWVASYLMCDECQTHFAEMTNDENGEYPMTAEKVPDNSDVFMYVVGAHNSVNLRVGIKNGHDPKYTKQIFPALFLCNNCWKADLTENKPALTRFIVRLKSNYMQQLKGFDKKLVISMEQKQVRCSIPQGKKAYACELCGKSYDSNGSLTRHHTLEHSIEKKAYCLLESQKSFPPFIAFAPCGQNANNLTVYHTLFRRLCSEERKGKAVGNNRADT</sequence>
<feature type="region of interest" description="Disordered" evidence="9">
    <location>
        <begin position="204"/>
        <end position="224"/>
    </location>
</feature>
<organism evidence="13 14">
    <name type="scientific">Ditylenchus destructor</name>
    <dbReference type="NCBI Taxonomy" id="166010"/>
    <lineage>
        <taxon>Eukaryota</taxon>
        <taxon>Metazoa</taxon>
        <taxon>Ecdysozoa</taxon>
        <taxon>Nematoda</taxon>
        <taxon>Chromadorea</taxon>
        <taxon>Rhabditida</taxon>
        <taxon>Tylenchina</taxon>
        <taxon>Tylenchomorpha</taxon>
        <taxon>Sphaerularioidea</taxon>
        <taxon>Anguinidae</taxon>
        <taxon>Anguininae</taxon>
        <taxon>Ditylenchus</taxon>
    </lineage>
</organism>
<evidence type="ECO:0000256" key="9">
    <source>
        <dbReference type="SAM" id="MobiDB-lite"/>
    </source>
</evidence>
<dbReference type="InterPro" id="IPR036774">
    <property type="entry name" value="ERV/ALR_sulphydryl_oxid_sf"/>
</dbReference>
<dbReference type="EMBL" id="JAKKPZ010000001">
    <property type="protein sequence ID" value="KAI1729153.1"/>
    <property type="molecule type" value="Genomic_DNA"/>
</dbReference>
<dbReference type="GO" id="GO:0005615">
    <property type="term" value="C:extracellular space"/>
    <property type="evidence" value="ECO:0007669"/>
    <property type="project" value="TreeGrafter"/>
</dbReference>
<evidence type="ECO:0000259" key="11">
    <source>
        <dbReference type="PROSITE" id="PS50157"/>
    </source>
</evidence>
<gene>
    <name evidence="13" type="ORF">DdX_01375</name>
</gene>